<comment type="caution">
    <text evidence="2">The sequence shown here is derived from an EMBL/GenBank/DDBJ whole genome shotgun (WGS) entry which is preliminary data.</text>
</comment>
<feature type="compositionally biased region" description="Basic and acidic residues" evidence="1">
    <location>
        <begin position="177"/>
        <end position="190"/>
    </location>
</feature>
<organism evidence="2 3">
    <name type="scientific">Stentor coeruleus</name>
    <dbReference type="NCBI Taxonomy" id="5963"/>
    <lineage>
        <taxon>Eukaryota</taxon>
        <taxon>Sar</taxon>
        <taxon>Alveolata</taxon>
        <taxon>Ciliophora</taxon>
        <taxon>Postciliodesmatophora</taxon>
        <taxon>Heterotrichea</taxon>
        <taxon>Heterotrichida</taxon>
        <taxon>Stentoridae</taxon>
        <taxon>Stentor</taxon>
    </lineage>
</organism>
<protein>
    <submittedName>
        <fullName evidence="2">Uncharacterized protein</fullName>
    </submittedName>
</protein>
<sequence length="190" mass="21546">MDMPPGYAQERAKTGSEARQAFSSNLTYEEFYGLTDTLFSYPPGFEAKIIDEKPLVETKPIETKLVIETKPPVETKPIVVEKFLVEEIKESSQSPIKEKAENEEWVTVKNRSKKKNQEGGSSAASPSIKFESLAEQQLSSNKNKKKSLKKKLKEIKDLIQKQQSGEKLNGQQLQKVQNKEKIERELSSLN</sequence>
<accession>A0A1R2CWH4</accession>
<evidence type="ECO:0000313" key="2">
    <source>
        <dbReference type="EMBL" id="OMJ93311.1"/>
    </source>
</evidence>
<keyword evidence="3" id="KW-1185">Reference proteome</keyword>
<reference evidence="2 3" key="1">
    <citation type="submission" date="2016-11" db="EMBL/GenBank/DDBJ databases">
        <title>The macronuclear genome of Stentor coeruleus: a giant cell with tiny introns.</title>
        <authorList>
            <person name="Slabodnick M."/>
            <person name="Ruby J.G."/>
            <person name="Reiff S.B."/>
            <person name="Swart E.C."/>
            <person name="Gosai S."/>
            <person name="Prabakaran S."/>
            <person name="Witkowska E."/>
            <person name="Larue G.E."/>
            <person name="Fisher S."/>
            <person name="Freeman R.M."/>
            <person name="Gunawardena J."/>
            <person name="Chu W."/>
            <person name="Stover N.A."/>
            <person name="Gregory B.D."/>
            <person name="Nowacki M."/>
            <person name="Derisi J."/>
            <person name="Roy S.W."/>
            <person name="Marshall W.F."/>
            <person name="Sood P."/>
        </authorList>
    </citation>
    <scope>NUCLEOTIDE SEQUENCE [LARGE SCALE GENOMIC DNA]</scope>
    <source>
        <strain evidence="2">WM001</strain>
    </source>
</reference>
<proteinExistence type="predicted"/>
<name>A0A1R2CWH4_9CILI</name>
<gene>
    <name evidence="2" type="ORF">SteCoe_3778</name>
</gene>
<feature type="region of interest" description="Disordered" evidence="1">
    <location>
        <begin position="160"/>
        <end position="190"/>
    </location>
</feature>
<dbReference type="EMBL" id="MPUH01000045">
    <property type="protein sequence ID" value="OMJ93311.1"/>
    <property type="molecule type" value="Genomic_DNA"/>
</dbReference>
<dbReference type="Proteomes" id="UP000187209">
    <property type="component" value="Unassembled WGS sequence"/>
</dbReference>
<dbReference type="AlphaFoldDB" id="A0A1R2CWH4"/>
<evidence type="ECO:0000313" key="3">
    <source>
        <dbReference type="Proteomes" id="UP000187209"/>
    </source>
</evidence>
<feature type="region of interest" description="Disordered" evidence="1">
    <location>
        <begin position="89"/>
        <end position="129"/>
    </location>
</feature>
<evidence type="ECO:0000256" key="1">
    <source>
        <dbReference type="SAM" id="MobiDB-lite"/>
    </source>
</evidence>
<feature type="compositionally biased region" description="Polar residues" evidence="1">
    <location>
        <begin position="165"/>
        <end position="176"/>
    </location>
</feature>
<feature type="compositionally biased region" description="Basic and acidic residues" evidence="1">
    <location>
        <begin position="89"/>
        <end position="102"/>
    </location>
</feature>